<dbReference type="InterPro" id="IPR051274">
    <property type="entry name" value="3-5_Exoribonuclease"/>
</dbReference>
<evidence type="ECO:0000313" key="6">
    <source>
        <dbReference type="Proteomes" id="UP000515480"/>
    </source>
</evidence>
<name>A0A7G7VM96_9FIRM</name>
<evidence type="ECO:0000256" key="2">
    <source>
        <dbReference type="ARBA" id="ARBA00022801"/>
    </source>
</evidence>
<dbReference type="SUPFAM" id="SSF53098">
    <property type="entry name" value="Ribonuclease H-like"/>
    <property type="match status" value="1"/>
</dbReference>
<keyword evidence="2" id="KW-0378">Hydrolase</keyword>
<dbReference type="SMART" id="SM00479">
    <property type="entry name" value="EXOIII"/>
    <property type="match status" value="1"/>
</dbReference>
<dbReference type="PANTHER" id="PTHR23044">
    <property type="entry name" value="3'-5' EXONUCLEASE ERI1-RELATED"/>
    <property type="match status" value="1"/>
</dbReference>
<evidence type="ECO:0000256" key="1">
    <source>
        <dbReference type="ARBA" id="ARBA00022722"/>
    </source>
</evidence>
<dbReference type="InterPro" id="IPR047201">
    <property type="entry name" value="ERI-1_3'hExo-like"/>
</dbReference>
<dbReference type="AlphaFoldDB" id="A0A7G7VM96"/>
<dbReference type="Pfam" id="PF00929">
    <property type="entry name" value="RNase_T"/>
    <property type="match status" value="1"/>
</dbReference>
<keyword evidence="6" id="KW-1185">Reference proteome</keyword>
<keyword evidence="1" id="KW-0540">Nuclease</keyword>
<gene>
    <name evidence="5" type="ORF">H1B31_04745</name>
</gene>
<dbReference type="EMBL" id="CP060204">
    <property type="protein sequence ID" value="QNH55239.1"/>
    <property type="molecule type" value="Genomic_DNA"/>
</dbReference>
<dbReference type="GO" id="GO:0003676">
    <property type="term" value="F:nucleic acid binding"/>
    <property type="evidence" value="ECO:0007669"/>
    <property type="project" value="InterPro"/>
</dbReference>
<dbReference type="PANTHER" id="PTHR23044:SF61">
    <property type="entry name" value="3'-5' EXORIBONUCLEASE 1-RELATED"/>
    <property type="match status" value="1"/>
</dbReference>
<dbReference type="InterPro" id="IPR013520">
    <property type="entry name" value="Ribonucl_H"/>
</dbReference>
<evidence type="ECO:0000259" key="4">
    <source>
        <dbReference type="SMART" id="SM00479"/>
    </source>
</evidence>
<dbReference type="InterPro" id="IPR012337">
    <property type="entry name" value="RNaseH-like_sf"/>
</dbReference>
<dbReference type="RefSeq" id="WP_009655317.1">
    <property type="nucleotide sequence ID" value="NZ_CP060204.1"/>
</dbReference>
<feature type="domain" description="Exonuclease" evidence="4">
    <location>
        <begin position="2"/>
        <end position="184"/>
    </location>
</feature>
<protein>
    <submittedName>
        <fullName evidence="5">Exonuclease domain-containing protein</fullName>
    </submittedName>
</protein>
<dbReference type="Proteomes" id="UP000515480">
    <property type="component" value="Chromosome"/>
</dbReference>
<dbReference type="GO" id="GO:0000175">
    <property type="term" value="F:3'-5'-RNA exonuclease activity"/>
    <property type="evidence" value="ECO:0007669"/>
    <property type="project" value="InterPro"/>
</dbReference>
<dbReference type="KEGG" id="stim:H1B31_04745"/>
<dbReference type="Gene3D" id="3.30.420.10">
    <property type="entry name" value="Ribonuclease H-like superfamily/Ribonuclease H"/>
    <property type="match status" value="1"/>
</dbReference>
<accession>A0A7G7VM96</accession>
<reference evidence="5 6" key="1">
    <citation type="submission" date="2020-07" db="EMBL/GenBank/DDBJ databases">
        <title>Complete genome and description of Selenomonas timonensis sp. nov., a new bacterium isolated from a gingivitis subject.</title>
        <authorList>
            <person name="Antezack A."/>
        </authorList>
    </citation>
    <scope>NUCLEOTIDE SEQUENCE [LARGE SCALE GENOMIC DNA]</scope>
    <source>
        <strain evidence="5 6">Marseille-Q3039</strain>
    </source>
</reference>
<keyword evidence="3 5" id="KW-0269">Exonuclease</keyword>
<dbReference type="CDD" id="cd06133">
    <property type="entry name" value="ERI-1_3'hExo_like"/>
    <property type="match status" value="1"/>
</dbReference>
<organism evidence="5 6">
    <name type="scientific">Selenomonas timonae</name>
    <dbReference type="NCBI Taxonomy" id="2754044"/>
    <lineage>
        <taxon>Bacteria</taxon>
        <taxon>Bacillati</taxon>
        <taxon>Bacillota</taxon>
        <taxon>Negativicutes</taxon>
        <taxon>Selenomonadales</taxon>
        <taxon>Selenomonadaceae</taxon>
        <taxon>Selenomonas</taxon>
    </lineage>
</organism>
<dbReference type="InterPro" id="IPR036397">
    <property type="entry name" value="RNaseH_sf"/>
</dbReference>
<evidence type="ECO:0000313" key="5">
    <source>
        <dbReference type="EMBL" id="QNH55239.1"/>
    </source>
</evidence>
<sequence>MKHIVVDLEMNPVSKEHREVRRKLNGEIIEIGAVRLNENFEQEDEFQCYVCPEYGMVKKHITELTGITQEQVAGRPAFSESFHSFVAWIGEAETKIYSWSMSDIKQLRKECRLKLPAFDVGWLDARWVDLQQAFDDRLGLHNSLALKHALGAMGRRFEGSQHSALADAVNTSAVLALMQDDAKFRETMRPVLEILEPSEGLSDAIGDLFPDLEKLKNNL</sequence>
<proteinExistence type="predicted"/>
<evidence type="ECO:0000256" key="3">
    <source>
        <dbReference type="ARBA" id="ARBA00022839"/>
    </source>
</evidence>